<comment type="caution">
    <text evidence="2">The sequence shown here is derived from an EMBL/GenBank/DDBJ whole genome shotgun (WGS) entry which is preliminary data.</text>
</comment>
<dbReference type="Proteomes" id="UP000285376">
    <property type="component" value="Unassembled WGS sequence"/>
</dbReference>
<reference evidence="2 3" key="1">
    <citation type="submission" date="2018-08" db="EMBL/GenBank/DDBJ databases">
        <title>Whole genome sequence analysis of Dermacoccus abyssi bacteria isolated from Deep Mariana trench Micromonospora spp reveals genes involved in the environmental adaptation and production of secondary metabolites.</title>
        <authorList>
            <person name="Abdel-Mageed W.M."/>
            <person name="Lehri B."/>
            <person name="Nouioui I."/>
            <person name="Goodfellow I."/>
            <person name="Jaspars M."/>
            <person name="Karlyshev A."/>
        </authorList>
    </citation>
    <scope>NUCLEOTIDE SEQUENCE [LARGE SCALE GENOMIC DNA]</scope>
    <source>
        <strain evidence="2 3">MT1.1</strain>
    </source>
</reference>
<dbReference type="RefSeq" id="WP_118912737.1">
    <property type="nucleotide sequence ID" value="NZ_CBCRVH010000007.1"/>
</dbReference>
<evidence type="ECO:0000313" key="2">
    <source>
        <dbReference type="EMBL" id="RHW47183.1"/>
    </source>
</evidence>
<dbReference type="AlphaFoldDB" id="A0A417Z962"/>
<name>A0A417Z962_9MICO</name>
<sequence length="101" mass="10635">MRTHEKSRPALSETAIPDAPTSVENNILPAPDGPLLAVVVTRELANGGIRRTVVRSLATAERQVERALKQGCAASLQLVRLTPVDVVTPADLAQLEGGGCE</sequence>
<evidence type="ECO:0000256" key="1">
    <source>
        <dbReference type="SAM" id="MobiDB-lite"/>
    </source>
</evidence>
<protein>
    <submittedName>
        <fullName evidence="2">Uncharacterized protein</fullName>
    </submittedName>
</protein>
<feature type="region of interest" description="Disordered" evidence="1">
    <location>
        <begin position="1"/>
        <end position="24"/>
    </location>
</feature>
<organism evidence="2 3">
    <name type="scientific">Dermacoccus abyssi</name>
    <dbReference type="NCBI Taxonomy" id="322596"/>
    <lineage>
        <taxon>Bacteria</taxon>
        <taxon>Bacillati</taxon>
        <taxon>Actinomycetota</taxon>
        <taxon>Actinomycetes</taxon>
        <taxon>Micrococcales</taxon>
        <taxon>Dermacoccaceae</taxon>
        <taxon>Dermacoccus</taxon>
    </lineage>
</organism>
<dbReference type="EMBL" id="QWLM01000003">
    <property type="protein sequence ID" value="RHW47183.1"/>
    <property type="molecule type" value="Genomic_DNA"/>
</dbReference>
<proteinExistence type="predicted"/>
<evidence type="ECO:0000313" key="3">
    <source>
        <dbReference type="Proteomes" id="UP000285376"/>
    </source>
</evidence>
<accession>A0A417Z962</accession>
<gene>
    <name evidence="2" type="ORF">D1832_04165</name>
</gene>